<dbReference type="SUPFAM" id="SSF52025">
    <property type="entry name" value="PA domain"/>
    <property type="match status" value="1"/>
</dbReference>
<accession>A0A4U6QZX6</accession>
<reference evidence="3 4" key="1">
    <citation type="submission" date="2019-05" db="EMBL/GenBank/DDBJ databases">
        <title>Marinobacter panjinensis sp. nov., a moderately halophilic bacterium isolated from sea tidal flat environment.</title>
        <authorList>
            <person name="Yang W."/>
            <person name="An M."/>
            <person name="He W."/>
            <person name="Luo X."/>
            <person name="Zhu L."/>
            <person name="Chen G."/>
            <person name="Zhang Y."/>
            <person name="Wang Y."/>
        </authorList>
    </citation>
    <scope>NUCLEOTIDE SEQUENCE [LARGE SCALE GENOMIC DNA]</scope>
    <source>
        <strain evidence="3 4">PJ-16</strain>
    </source>
</reference>
<organism evidence="3 4">
    <name type="scientific">Marinobacter panjinensis</name>
    <dbReference type="NCBI Taxonomy" id="2576384"/>
    <lineage>
        <taxon>Bacteria</taxon>
        <taxon>Pseudomonadati</taxon>
        <taxon>Pseudomonadota</taxon>
        <taxon>Gammaproteobacteria</taxon>
        <taxon>Pseudomonadales</taxon>
        <taxon>Marinobacteraceae</taxon>
        <taxon>Marinobacter</taxon>
    </lineage>
</organism>
<gene>
    <name evidence="3" type="ORF">FDP08_02050</name>
</gene>
<keyword evidence="4" id="KW-1185">Reference proteome</keyword>
<evidence type="ECO:0000313" key="4">
    <source>
        <dbReference type="Proteomes" id="UP000308488"/>
    </source>
</evidence>
<feature type="signal peptide" evidence="1">
    <location>
        <begin position="1"/>
        <end position="31"/>
    </location>
</feature>
<dbReference type="AlphaFoldDB" id="A0A4U6QZX6"/>
<protein>
    <recommendedName>
        <fullName evidence="2">PA domain-containing protein</fullName>
    </recommendedName>
</protein>
<dbReference type="Proteomes" id="UP000308488">
    <property type="component" value="Unassembled WGS sequence"/>
</dbReference>
<comment type="caution">
    <text evidence="3">The sequence shown here is derived from an EMBL/GenBank/DDBJ whole genome shotgun (WGS) entry which is preliminary data.</text>
</comment>
<proteinExistence type="predicted"/>
<sequence length="650" mass="68376">MSKGKGTMKQLKAFRLGLVVFSSFMAFSVLAAPPPLVTDDPHDESHDESPNLLSISDGFVRSDPSAPLMERDAAVAGIISDAPFAKVIKNLAEAGRGERLATNATTDVWALGNYAYTGTFNDPCGGDPNAGIWIWDVHNKNKPEFVDIIQSPVGSRTNDVRVASLSSGDILVHSNESCAGGPGGYEVFNVDDPSNPVHLASVRIDDPNPLTPFIFGSIADVGVHNLWLFSQGAQDYVGVTTETLYGNFHIYEITDPANPVLVSFWGAEELFDQGVVASGDIGRNVDAALWLLDGFGASANRFLHDVTITADGTRAYLANWDAGLVLLDISDPANPQVVSVALDPANGSLDGEVNSHSVWPSEDGTIVVEGEEDFSAWEATVAPGNVTFGNGNPIPGVMAATSTGDAFEASQTGNGGFITASSVEVTSGPLTGSVFGANEFSGNNVPLGEGSYAGNFVWIGQACNGDPILNPLGAGDIAVVRRGACSFAEKSVNASNEGAGAIVVTNNNTISTPWSGIRIWNYSDPANPELASIFDTECSASTAPGGNCDARGTYSSHNVLVETSGNKVKAYISWYSDGVVVVDVTNPYAPVEVARYHRAGAEFEAENGGIQDIWGIYKVPNEPWIYASDRNGGLYILKEYGSGSAKKGKN</sequence>
<name>A0A4U6QZX6_9GAMM</name>
<dbReference type="InterPro" id="IPR046450">
    <property type="entry name" value="PA_dom_sf"/>
</dbReference>
<dbReference type="Pfam" id="PF02225">
    <property type="entry name" value="PA"/>
    <property type="match status" value="1"/>
</dbReference>
<feature type="domain" description="PA" evidence="2">
    <location>
        <begin position="473"/>
        <end position="509"/>
    </location>
</feature>
<dbReference type="SUPFAM" id="SSF69322">
    <property type="entry name" value="Tricorn protease domain 2"/>
    <property type="match status" value="1"/>
</dbReference>
<dbReference type="Gene3D" id="3.50.30.30">
    <property type="match status" value="1"/>
</dbReference>
<evidence type="ECO:0000259" key="2">
    <source>
        <dbReference type="Pfam" id="PF02225"/>
    </source>
</evidence>
<dbReference type="OrthoDB" id="9778250at2"/>
<feature type="chain" id="PRO_5020783529" description="PA domain-containing protein" evidence="1">
    <location>
        <begin position="32"/>
        <end position="650"/>
    </location>
</feature>
<evidence type="ECO:0000313" key="3">
    <source>
        <dbReference type="EMBL" id="TKV66954.1"/>
    </source>
</evidence>
<dbReference type="EMBL" id="SZYH01000001">
    <property type="protein sequence ID" value="TKV66954.1"/>
    <property type="molecule type" value="Genomic_DNA"/>
</dbReference>
<dbReference type="Pfam" id="PF08309">
    <property type="entry name" value="LVIVD"/>
    <property type="match status" value="3"/>
</dbReference>
<dbReference type="InterPro" id="IPR003137">
    <property type="entry name" value="PA_domain"/>
</dbReference>
<evidence type="ECO:0000256" key="1">
    <source>
        <dbReference type="SAM" id="SignalP"/>
    </source>
</evidence>
<dbReference type="InterPro" id="IPR013211">
    <property type="entry name" value="LVIVD"/>
</dbReference>
<keyword evidence="1" id="KW-0732">Signal</keyword>